<dbReference type="EMBL" id="JACHEK010000001">
    <property type="protein sequence ID" value="MBB6142172.1"/>
    <property type="molecule type" value="Genomic_DNA"/>
</dbReference>
<evidence type="ECO:0000313" key="1">
    <source>
        <dbReference type="EMBL" id="MBB6142172.1"/>
    </source>
</evidence>
<keyword evidence="1" id="KW-0456">Lyase</keyword>
<reference evidence="1 2" key="1">
    <citation type="submission" date="2020-08" db="EMBL/GenBank/DDBJ databases">
        <title>Genomic Encyclopedia of Type Strains, Phase IV (KMG-IV): sequencing the most valuable type-strain genomes for metagenomic binning, comparative biology and taxonomic classification.</title>
        <authorList>
            <person name="Goeker M."/>
        </authorList>
    </citation>
    <scope>NUCLEOTIDE SEQUENCE [LARGE SCALE GENOMIC DNA]</scope>
    <source>
        <strain evidence="1 2">DSM 103733</strain>
    </source>
</reference>
<dbReference type="PANTHER" id="PTHR47572">
    <property type="entry name" value="LIPOPROTEIN-RELATED"/>
    <property type="match status" value="1"/>
</dbReference>
<name>A0A841JLD9_9BACT</name>
<evidence type="ECO:0000313" key="2">
    <source>
        <dbReference type="Proteomes" id="UP000538666"/>
    </source>
</evidence>
<dbReference type="InterPro" id="IPR014756">
    <property type="entry name" value="Ig_E-set"/>
</dbReference>
<dbReference type="Gene3D" id="2.40.10.500">
    <property type="match status" value="1"/>
</dbReference>
<organism evidence="1 2">
    <name type="scientific">Silvibacterium bohemicum</name>
    <dbReference type="NCBI Taxonomy" id="1577686"/>
    <lineage>
        <taxon>Bacteria</taxon>
        <taxon>Pseudomonadati</taxon>
        <taxon>Acidobacteriota</taxon>
        <taxon>Terriglobia</taxon>
        <taxon>Terriglobales</taxon>
        <taxon>Acidobacteriaceae</taxon>
        <taxon>Silvibacterium</taxon>
    </lineage>
</organism>
<dbReference type="Proteomes" id="UP000538666">
    <property type="component" value="Unassembled WGS sequence"/>
</dbReference>
<dbReference type="AlphaFoldDB" id="A0A841JLD9"/>
<proteinExistence type="predicted"/>
<dbReference type="InterPro" id="IPR013783">
    <property type="entry name" value="Ig-like_fold"/>
</dbReference>
<keyword evidence="2" id="KW-1185">Reference proteome</keyword>
<dbReference type="Gene3D" id="2.130.10.10">
    <property type="entry name" value="YVTN repeat-like/Quinoprotein amine dehydrogenase"/>
    <property type="match status" value="1"/>
</dbReference>
<dbReference type="Gene3D" id="2.60.40.10">
    <property type="entry name" value="Immunoglobulins"/>
    <property type="match status" value="1"/>
</dbReference>
<dbReference type="CDD" id="cd00603">
    <property type="entry name" value="IPT_PCSR"/>
    <property type="match status" value="1"/>
</dbReference>
<protein>
    <submittedName>
        <fullName evidence="1">Streptogramin lyase</fullName>
    </submittedName>
</protein>
<dbReference type="InterPro" id="IPR015943">
    <property type="entry name" value="WD40/YVTN_repeat-like_dom_sf"/>
</dbReference>
<dbReference type="PANTHER" id="PTHR47572:SF4">
    <property type="entry name" value="LACTONASE DRP35"/>
    <property type="match status" value="1"/>
</dbReference>
<dbReference type="RefSeq" id="WP_050057436.1">
    <property type="nucleotide sequence ID" value="NZ_JACHEK010000001.1"/>
</dbReference>
<dbReference type="SUPFAM" id="SSF63829">
    <property type="entry name" value="Calcium-dependent phosphotriesterase"/>
    <property type="match status" value="1"/>
</dbReference>
<dbReference type="InterPro" id="IPR051262">
    <property type="entry name" value="SMP-30/CGR1_Lactonase"/>
</dbReference>
<gene>
    <name evidence="1" type="ORF">HNQ77_000110</name>
</gene>
<sequence length="346" mass="36343">MTPLIKSDSGNAPRIESVQPDVTLPGGEIEILGANLGAISYRRPVAMVGELAARVLMSRNKRIVLRIPEEAESGRLRILQNGAQSNSVDLSVASLLASGVHAVSSPAVDRDGNVYVTFSGSRGQETPVSVFRIEKDGDMRPFLSGIMNATGLAVGEDGNLYVSSRQEGTVYRVTPAGAASVYAEGMGIATGMAFDGEGNLYVGDRSGTIFKIAPDRQIFVFATLEPSVAAYHLAFGIDGTLYVTGPTPSSYDNLYAIDRDGAITVFYRGLGRPQGVAVDVSGAVYVAASFEGRRGVVRVTQPDEAELVIAGSGIVGFTFVPGGSALVATNSSVYHVPLGVEGWQLY</sequence>
<dbReference type="GO" id="GO:0016829">
    <property type="term" value="F:lyase activity"/>
    <property type="evidence" value="ECO:0007669"/>
    <property type="project" value="UniProtKB-KW"/>
</dbReference>
<accession>A0A841JLD9</accession>
<dbReference type="SUPFAM" id="SSF81296">
    <property type="entry name" value="E set domains"/>
    <property type="match status" value="1"/>
</dbReference>
<comment type="caution">
    <text evidence="1">The sequence shown here is derived from an EMBL/GenBank/DDBJ whole genome shotgun (WGS) entry which is preliminary data.</text>
</comment>
<dbReference type="OrthoDB" id="108454at2"/>